<accession>A0ABR0B8L0</accession>
<evidence type="ECO:0000313" key="4">
    <source>
        <dbReference type="EMBL" id="KAK4044923.1"/>
    </source>
</evidence>
<dbReference type="Proteomes" id="UP001234178">
    <property type="component" value="Unassembled WGS sequence"/>
</dbReference>
<keyword evidence="2" id="KW-0732">Signal</keyword>
<feature type="chain" id="PRO_5046812792" description="Ig-like domain-containing protein" evidence="2">
    <location>
        <begin position="23"/>
        <end position="297"/>
    </location>
</feature>
<evidence type="ECO:0000259" key="3">
    <source>
        <dbReference type="PROSITE" id="PS50835"/>
    </source>
</evidence>
<evidence type="ECO:0000256" key="2">
    <source>
        <dbReference type="SAM" id="SignalP"/>
    </source>
</evidence>
<protein>
    <recommendedName>
        <fullName evidence="3">Ig-like domain-containing protein</fullName>
    </recommendedName>
</protein>
<evidence type="ECO:0000256" key="1">
    <source>
        <dbReference type="SAM" id="MobiDB-lite"/>
    </source>
</evidence>
<dbReference type="EMBL" id="JAOYFB010000041">
    <property type="protein sequence ID" value="KAK4044923.1"/>
    <property type="molecule type" value="Genomic_DNA"/>
</dbReference>
<feature type="region of interest" description="Disordered" evidence="1">
    <location>
        <begin position="20"/>
        <end position="42"/>
    </location>
</feature>
<sequence>MVLAASVLAILAACGSETPAAATDAGAPRDAANAPDAAEAGTDAGRPLRLHELQGETVSCPATGTNVACEWSKDGCNDTFCTADGTLAQNAALCICPWSSSDAGFPDAGLGYGVANGQKATAPDGCSVCTCKIPPGELQGLRAHLRPLGVPMKKFVLVIPMVLAASVLAILAACGSETPEASTADAGRDGGACVYTSFKGETVSCPANGTNVACEWSKDGCNDTFCMADGTLTQNAALCTCRWADSDAGFPDAGRMSGVANGQKATAPDGCSVCTCKIPPGGSFKGFVLTCDRSACP</sequence>
<evidence type="ECO:0000313" key="5">
    <source>
        <dbReference type="Proteomes" id="UP001234178"/>
    </source>
</evidence>
<dbReference type="InterPro" id="IPR007110">
    <property type="entry name" value="Ig-like_dom"/>
</dbReference>
<feature type="domain" description="Ig-like" evidence="3">
    <location>
        <begin position="179"/>
        <end position="257"/>
    </location>
</feature>
<organism evidence="4 5">
    <name type="scientific">Daphnia magna</name>
    <dbReference type="NCBI Taxonomy" id="35525"/>
    <lineage>
        <taxon>Eukaryota</taxon>
        <taxon>Metazoa</taxon>
        <taxon>Ecdysozoa</taxon>
        <taxon>Arthropoda</taxon>
        <taxon>Crustacea</taxon>
        <taxon>Branchiopoda</taxon>
        <taxon>Diplostraca</taxon>
        <taxon>Cladocera</taxon>
        <taxon>Anomopoda</taxon>
        <taxon>Daphniidae</taxon>
        <taxon>Daphnia</taxon>
    </lineage>
</organism>
<reference evidence="4 5" key="1">
    <citation type="journal article" date="2023" name="Nucleic Acids Res.">
        <title>The hologenome of Daphnia magna reveals possible DNA methylation and microbiome-mediated evolution of the host genome.</title>
        <authorList>
            <person name="Chaturvedi A."/>
            <person name="Li X."/>
            <person name="Dhandapani V."/>
            <person name="Marshall H."/>
            <person name="Kissane S."/>
            <person name="Cuenca-Cambronero M."/>
            <person name="Asole G."/>
            <person name="Calvet F."/>
            <person name="Ruiz-Romero M."/>
            <person name="Marangio P."/>
            <person name="Guigo R."/>
            <person name="Rago D."/>
            <person name="Mirbahai L."/>
            <person name="Eastwood N."/>
            <person name="Colbourne J.K."/>
            <person name="Zhou J."/>
            <person name="Mallon E."/>
            <person name="Orsini L."/>
        </authorList>
    </citation>
    <scope>NUCLEOTIDE SEQUENCE [LARGE SCALE GENOMIC DNA]</scope>
    <source>
        <strain evidence="4">LRV0_1</strain>
    </source>
</reference>
<proteinExistence type="predicted"/>
<feature type="signal peptide" evidence="2">
    <location>
        <begin position="1"/>
        <end position="22"/>
    </location>
</feature>
<dbReference type="PROSITE" id="PS50835">
    <property type="entry name" value="IG_LIKE"/>
    <property type="match status" value="1"/>
</dbReference>
<comment type="caution">
    <text evidence="4">The sequence shown here is derived from an EMBL/GenBank/DDBJ whole genome shotgun (WGS) entry which is preliminary data.</text>
</comment>
<name>A0ABR0B8L0_9CRUS</name>
<gene>
    <name evidence="4" type="ORF">OUZ56_032329</name>
</gene>
<keyword evidence="5" id="KW-1185">Reference proteome</keyword>